<dbReference type="OrthoDB" id="9801155at2"/>
<dbReference type="CDD" id="cd11029">
    <property type="entry name" value="CYP107-like"/>
    <property type="match status" value="1"/>
</dbReference>
<dbReference type="SUPFAM" id="SSF48264">
    <property type="entry name" value="Cytochrome P450"/>
    <property type="match status" value="1"/>
</dbReference>
<dbReference type="FunFam" id="1.10.630.10:FF:000018">
    <property type="entry name" value="Cytochrome P450 monooxygenase"/>
    <property type="match status" value="1"/>
</dbReference>
<keyword evidence="3 7" id="KW-0479">Metal-binding</keyword>
<accession>A0A1Z4LVG6</accession>
<organism evidence="8 9">
    <name type="scientific">Calothrix parasitica NIES-267</name>
    <dbReference type="NCBI Taxonomy" id="1973488"/>
    <lineage>
        <taxon>Bacteria</taxon>
        <taxon>Bacillati</taxon>
        <taxon>Cyanobacteriota</taxon>
        <taxon>Cyanophyceae</taxon>
        <taxon>Nostocales</taxon>
        <taxon>Calotrichaceae</taxon>
        <taxon>Calothrix</taxon>
    </lineage>
</organism>
<dbReference type="GO" id="GO:0005506">
    <property type="term" value="F:iron ion binding"/>
    <property type="evidence" value="ECO:0007669"/>
    <property type="project" value="InterPro"/>
</dbReference>
<proteinExistence type="inferred from homology"/>
<keyword evidence="9" id="KW-1185">Reference proteome</keyword>
<reference evidence="8 9" key="1">
    <citation type="submission" date="2017-06" db="EMBL/GenBank/DDBJ databases">
        <title>Genome sequencing of cyanobaciteial culture collection at National Institute for Environmental Studies (NIES).</title>
        <authorList>
            <person name="Hirose Y."/>
            <person name="Shimura Y."/>
            <person name="Fujisawa T."/>
            <person name="Nakamura Y."/>
            <person name="Kawachi M."/>
        </authorList>
    </citation>
    <scope>NUCLEOTIDE SEQUENCE [LARGE SCALE GENOMIC DNA]</scope>
    <source>
        <strain evidence="8 9">NIES-267</strain>
    </source>
</reference>
<protein>
    <submittedName>
        <fullName evidence="8">Cytochrome P450 like protein</fullName>
    </submittedName>
</protein>
<keyword evidence="5 7" id="KW-0408">Iron</keyword>
<name>A0A1Z4LVG6_9CYAN</name>
<evidence type="ECO:0000256" key="3">
    <source>
        <dbReference type="ARBA" id="ARBA00022723"/>
    </source>
</evidence>
<evidence type="ECO:0000256" key="6">
    <source>
        <dbReference type="ARBA" id="ARBA00023033"/>
    </source>
</evidence>
<dbReference type="AlphaFoldDB" id="A0A1Z4LVG6"/>
<dbReference type="PANTHER" id="PTHR46696">
    <property type="entry name" value="P450, PUTATIVE (EUROFUNG)-RELATED"/>
    <property type="match status" value="1"/>
</dbReference>
<dbReference type="GO" id="GO:0016705">
    <property type="term" value="F:oxidoreductase activity, acting on paired donors, with incorporation or reduction of molecular oxygen"/>
    <property type="evidence" value="ECO:0007669"/>
    <property type="project" value="InterPro"/>
</dbReference>
<dbReference type="Gene3D" id="1.10.630.10">
    <property type="entry name" value="Cytochrome P450"/>
    <property type="match status" value="1"/>
</dbReference>
<evidence type="ECO:0000313" key="9">
    <source>
        <dbReference type="Proteomes" id="UP000218418"/>
    </source>
</evidence>
<gene>
    <name evidence="8" type="ORF">NIES267_47120</name>
</gene>
<dbReference type="PRINTS" id="PR00385">
    <property type="entry name" value="P450"/>
</dbReference>
<dbReference type="GO" id="GO:0004497">
    <property type="term" value="F:monooxygenase activity"/>
    <property type="evidence" value="ECO:0007669"/>
    <property type="project" value="UniProtKB-KW"/>
</dbReference>
<dbReference type="PRINTS" id="PR00359">
    <property type="entry name" value="BP450"/>
</dbReference>
<keyword evidence="6 7" id="KW-0503">Monooxygenase</keyword>
<evidence type="ECO:0000256" key="2">
    <source>
        <dbReference type="ARBA" id="ARBA00022617"/>
    </source>
</evidence>
<dbReference type="InterPro" id="IPR002397">
    <property type="entry name" value="Cyt_P450_B"/>
</dbReference>
<evidence type="ECO:0000256" key="1">
    <source>
        <dbReference type="ARBA" id="ARBA00010617"/>
    </source>
</evidence>
<keyword evidence="4 7" id="KW-0560">Oxidoreductase</keyword>
<evidence type="ECO:0000256" key="5">
    <source>
        <dbReference type="ARBA" id="ARBA00023004"/>
    </source>
</evidence>
<dbReference type="EMBL" id="AP018227">
    <property type="protein sequence ID" value="BAY85213.1"/>
    <property type="molecule type" value="Genomic_DNA"/>
</dbReference>
<sequence length="417" mass="47379">MLTKQTNHKLQIPPDLDSKEFAQNKYEYYKWLREESPVFHGKYIIPNSYILSRYKDCAMMLNDPRFIRDRSTITGGSKSIIPLPLPSFISLPKSVELMAQNMLYEDEPDHKRLRSLVHQAFTRKSLAKINTRIEQLTNELLDKGMRLGTVDLKEAYALPIPVTVIQEMVGVADEDMSELYKGIETIMDGFSGWRIVRTMFWDMSRLFKFIRKLIERKRNYPGEDILTGLIQAEEEGESLSEDEIVSMVFLLIAAGFETTVELITNGVIALLQHPEQLARLRQNPDLIEPAIEEILRFCGSVQSTEANYAAEDITLHGVTIPKGATVFPFLGAANRDPAMFKNPEVFDITRSPNKHLAFGSGIHSCLGAQLARIETKIAINNLLKRNPNLRLAVEQSELEIQVRPGFHMYKSLPVVLG</sequence>
<keyword evidence="2 7" id="KW-0349">Heme</keyword>
<evidence type="ECO:0000256" key="7">
    <source>
        <dbReference type="RuleBase" id="RU000461"/>
    </source>
</evidence>
<dbReference type="InterPro" id="IPR001128">
    <property type="entry name" value="Cyt_P450"/>
</dbReference>
<dbReference type="InterPro" id="IPR036396">
    <property type="entry name" value="Cyt_P450_sf"/>
</dbReference>
<comment type="similarity">
    <text evidence="1 7">Belongs to the cytochrome P450 family.</text>
</comment>
<dbReference type="InterPro" id="IPR017972">
    <property type="entry name" value="Cyt_P450_CS"/>
</dbReference>
<evidence type="ECO:0000313" key="8">
    <source>
        <dbReference type="EMBL" id="BAY85213.1"/>
    </source>
</evidence>
<dbReference type="GO" id="GO:0020037">
    <property type="term" value="F:heme binding"/>
    <property type="evidence" value="ECO:0007669"/>
    <property type="project" value="InterPro"/>
</dbReference>
<evidence type="ECO:0000256" key="4">
    <source>
        <dbReference type="ARBA" id="ARBA00023002"/>
    </source>
</evidence>
<dbReference type="Pfam" id="PF00067">
    <property type="entry name" value="p450"/>
    <property type="match status" value="1"/>
</dbReference>
<dbReference type="PANTHER" id="PTHR46696:SF1">
    <property type="entry name" value="CYTOCHROME P450 YJIB-RELATED"/>
    <property type="match status" value="1"/>
</dbReference>
<dbReference type="Proteomes" id="UP000218418">
    <property type="component" value="Chromosome"/>
</dbReference>
<dbReference type="PROSITE" id="PS00086">
    <property type="entry name" value="CYTOCHROME_P450"/>
    <property type="match status" value="1"/>
</dbReference>